<evidence type="ECO:0000313" key="3">
    <source>
        <dbReference type="Proteomes" id="UP000305417"/>
    </source>
</evidence>
<dbReference type="Pfam" id="PF01695">
    <property type="entry name" value="IstB_IS21"/>
    <property type="match status" value="1"/>
</dbReference>
<protein>
    <recommendedName>
        <fullName evidence="1">IstB-like ATP-binding domain-containing protein</fullName>
    </recommendedName>
</protein>
<accession>A0ABY2V267</accession>
<dbReference type="Gene3D" id="3.40.50.300">
    <property type="entry name" value="P-loop containing nucleotide triphosphate hydrolases"/>
    <property type="match status" value="1"/>
</dbReference>
<dbReference type="Proteomes" id="UP000305417">
    <property type="component" value="Unassembled WGS sequence"/>
</dbReference>
<feature type="domain" description="IstB-like ATP-binding" evidence="1">
    <location>
        <begin position="23"/>
        <end position="108"/>
    </location>
</feature>
<dbReference type="EMBL" id="VBUC01000038">
    <property type="protein sequence ID" value="TLS95879.1"/>
    <property type="molecule type" value="Genomic_DNA"/>
</dbReference>
<evidence type="ECO:0000259" key="1">
    <source>
        <dbReference type="Pfam" id="PF01695"/>
    </source>
</evidence>
<keyword evidence="3" id="KW-1185">Reference proteome</keyword>
<dbReference type="RefSeq" id="WP_138109156.1">
    <property type="nucleotide sequence ID" value="NZ_VBUC01000038.1"/>
</dbReference>
<dbReference type="InterPro" id="IPR002611">
    <property type="entry name" value="IstB_ATP-bd"/>
</dbReference>
<dbReference type="InterPro" id="IPR027417">
    <property type="entry name" value="P-loop_NTPase"/>
</dbReference>
<proteinExistence type="predicted"/>
<gene>
    <name evidence="2" type="ORF">FE247_10535</name>
</gene>
<name>A0ABY2V267_9BACT</name>
<evidence type="ECO:0000313" key="2">
    <source>
        <dbReference type="EMBL" id="TLS95879.1"/>
    </source>
</evidence>
<organism evidence="2 3">
    <name type="scientific">Aliarcobacter cibarius</name>
    <dbReference type="NCBI Taxonomy" id="255507"/>
    <lineage>
        <taxon>Bacteria</taxon>
        <taxon>Pseudomonadati</taxon>
        <taxon>Campylobacterota</taxon>
        <taxon>Epsilonproteobacteria</taxon>
        <taxon>Campylobacterales</taxon>
        <taxon>Arcobacteraceae</taxon>
        <taxon>Aliarcobacter</taxon>
    </lineage>
</organism>
<comment type="caution">
    <text evidence="2">The sequence shown here is derived from an EMBL/GenBank/DDBJ whole genome shotgun (WGS) entry which is preliminary data.</text>
</comment>
<sequence length="111" mass="12488">MRTKNTTNLRNSGPVNLENGSLKAKLSYQDYLYKLLQQQIVDRVDRSVNARIKKAGFKYMATLDEFNFSFQPQIDEKLIRELATLSFLDSATNILLVGAPGVGGQTHLLLL</sequence>
<reference evidence="2 3" key="1">
    <citation type="submission" date="2019-05" db="EMBL/GenBank/DDBJ databases">
        <title>Arcobacter cibarius and Arcobacter thereius providing challenges in identification an antibiotic susceptibility and Quinolone resistance.</title>
        <authorList>
            <person name="Busch A."/>
            <person name="Hanel I."/>
            <person name="Hotzel H."/>
            <person name="Tomaso H."/>
        </authorList>
    </citation>
    <scope>NUCLEOTIDE SEQUENCE [LARGE SCALE GENOMIC DNA]</scope>
    <source>
        <strain evidence="2 3">16CS0831-2</strain>
    </source>
</reference>